<sequence length="119" mass="13886">MLIQILLRGLLPFIIMNVIAIVLYYQNKTHDAKGTFIASFIVLILGIASLIYNFEEWSILRKTVLHFFVMLLTIYPILLVSGWFTLISMKDYFLVFLIFLGFGTVSWLIFFTLFKFTSN</sequence>
<dbReference type="EMBL" id="SNUX01000003">
    <property type="protein sequence ID" value="TES48101.1"/>
    <property type="molecule type" value="Genomic_DNA"/>
</dbReference>
<dbReference type="AlphaFoldDB" id="A0A4Y7WJ44"/>
<keyword evidence="1" id="KW-0472">Membrane</keyword>
<gene>
    <name evidence="2" type="ORF">E2L03_13285</name>
</gene>
<feature type="transmembrane region" description="Helical" evidence="1">
    <location>
        <begin position="64"/>
        <end position="86"/>
    </location>
</feature>
<dbReference type="Pfam" id="PF11457">
    <property type="entry name" value="DUF3021"/>
    <property type="match status" value="1"/>
</dbReference>
<evidence type="ECO:0000313" key="3">
    <source>
        <dbReference type="Proteomes" id="UP000298210"/>
    </source>
</evidence>
<keyword evidence="1" id="KW-1133">Transmembrane helix</keyword>
<accession>A0A4Y7WJ44</accession>
<evidence type="ECO:0000256" key="1">
    <source>
        <dbReference type="SAM" id="Phobius"/>
    </source>
</evidence>
<reference evidence="2 3" key="1">
    <citation type="submission" date="2019-03" db="EMBL/GenBank/DDBJ databases">
        <authorList>
            <person name="Liu G."/>
        </authorList>
    </citation>
    <scope>NUCLEOTIDE SEQUENCE [LARGE SCALE GENOMIC DNA]</scope>
    <source>
        <strain evidence="2 3">DSM 19099</strain>
    </source>
</reference>
<dbReference type="InterPro" id="IPR021560">
    <property type="entry name" value="DUF3021"/>
</dbReference>
<keyword evidence="1" id="KW-0812">Transmembrane</keyword>
<name>A0A4Y7WJ44_9BACI</name>
<dbReference type="Proteomes" id="UP000298210">
    <property type="component" value="Unassembled WGS sequence"/>
</dbReference>
<comment type="caution">
    <text evidence="2">The sequence shown here is derived from an EMBL/GenBank/DDBJ whole genome shotgun (WGS) entry which is preliminary data.</text>
</comment>
<feature type="transmembrane region" description="Helical" evidence="1">
    <location>
        <begin position="5"/>
        <end position="26"/>
    </location>
</feature>
<dbReference type="RefSeq" id="WP_124741860.1">
    <property type="nucleotide sequence ID" value="NZ_LDIM01000014.1"/>
</dbReference>
<protein>
    <submittedName>
        <fullName evidence="2">DUF3021 family protein</fullName>
    </submittedName>
</protein>
<proteinExistence type="predicted"/>
<feature type="transmembrane region" description="Helical" evidence="1">
    <location>
        <begin position="92"/>
        <end position="114"/>
    </location>
</feature>
<feature type="transmembrane region" description="Helical" evidence="1">
    <location>
        <begin position="32"/>
        <end position="52"/>
    </location>
</feature>
<organism evidence="2 3">
    <name type="scientific">Shouchella lehensis</name>
    <dbReference type="NCBI Taxonomy" id="300825"/>
    <lineage>
        <taxon>Bacteria</taxon>
        <taxon>Bacillati</taxon>
        <taxon>Bacillota</taxon>
        <taxon>Bacilli</taxon>
        <taxon>Bacillales</taxon>
        <taxon>Bacillaceae</taxon>
        <taxon>Shouchella</taxon>
    </lineage>
</organism>
<evidence type="ECO:0000313" key="2">
    <source>
        <dbReference type="EMBL" id="TES48101.1"/>
    </source>
</evidence>